<dbReference type="EMBL" id="HBFQ01047621">
    <property type="protein sequence ID" value="CAD8859596.1"/>
    <property type="molecule type" value="Transcribed_RNA"/>
</dbReference>
<dbReference type="AlphaFoldDB" id="A0A7S1FCD4"/>
<reference evidence="2" key="1">
    <citation type="submission" date="2021-01" db="EMBL/GenBank/DDBJ databases">
        <authorList>
            <person name="Corre E."/>
            <person name="Pelletier E."/>
            <person name="Niang G."/>
            <person name="Scheremetjew M."/>
            <person name="Finn R."/>
            <person name="Kale V."/>
            <person name="Holt S."/>
            <person name="Cochrane G."/>
            <person name="Meng A."/>
            <person name="Brown T."/>
            <person name="Cohen L."/>
        </authorList>
    </citation>
    <scope>NUCLEOTIDE SEQUENCE</scope>
</reference>
<feature type="signal peptide" evidence="1">
    <location>
        <begin position="1"/>
        <end position="24"/>
    </location>
</feature>
<evidence type="ECO:0000313" key="2">
    <source>
        <dbReference type="EMBL" id="CAD8859596.1"/>
    </source>
</evidence>
<feature type="chain" id="PRO_5031342540" description="Alpha-1,6-mannosyl-glycoprotein 6-beta-N-acetylglucosaminyltransferase" evidence="1">
    <location>
        <begin position="25"/>
        <end position="112"/>
    </location>
</feature>
<accession>A0A7S1FCD4</accession>
<name>A0A7S1FCD4_NOCSC</name>
<protein>
    <recommendedName>
        <fullName evidence="3">Alpha-1,6-mannosyl-glycoprotein 6-beta-N-acetylglucosaminyltransferase</fullName>
    </recommendedName>
</protein>
<evidence type="ECO:0008006" key="3">
    <source>
        <dbReference type="Google" id="ProtNLM"/>
    </source>
</evidence>
<organism evidence="2">
    <name type="scientific">Noctiluca scintillans</name>
    <name type="common">Sea sparkle</name>
    <name type="synonym">Red tide dinoflagellate</name>
    <dbReference type="NCBI Taxonomy" id="2966"/>
    <lineage>
        <taxon>Eukaryota</taxon>
        <taxon>Sar</taxon>
        <taxon>Alveolata</taxon>
        <taxon>Dinophyceae</taxon>
        <taxon>Noctilucales</taxon>
        <taxon>Noctilucaceae</taxon>
        <taxon>Noctiluca</taxon>
    </lineage>
</organism>
<sequence>MRVYFLALFVLPTQSLTWVKGAKGADCNTVCSSRDGCDENAWPKSLGEFEDVLEISGYTCEGIQSGGAPFDPSTDGTYCGWEGVTSSRKPRCGEKTDSGTFRFCPCVSDREL</sequence>
<gene>
    <name evidence="2" type="ORF">NSCI0253_LOCUS33950</name>
</gene>
<keyword evidence="1" id="KW-0732">Signal</keyword>
<proteinExistence type="predicted"/>
<evidence type="ECO:0000256" key="1">
    <source>
        <dbReference type="SAM" id="SignalP"/>
    </source>
</evidence>